<dbReference type="EMBL" id="CP144460">
    <property type="protein sequence ID" value="XBS37644.1"/>
    <property type="molecule type" value="Genomic_DNA"/>
</dbReference>
<reference evidence="3" key="1">
    <citation type="submission" date="2024-02" db="EMBL/GenBank/DDBJ databases">
        <title>Complete genome sequence of Xanthomonas sp. 10-10.</title>
        <authorList>
            <person name="Biessy A."/>
            <person name="Ciotola M."/>
            <person name="Cadieux M."/>
            <person name="Soufiane B."/>
            <person name="Laforest M."/>
            <person name="Filion M."/>
        </authorList>
    </citation>
    <scope>NUCLEOTIDE SEQUENCE</scope>
    <source>
        <strain evidence="3">10-10</strain>
    </source>
</reference>
<feature type="chain" id="PRO_5043706018" evidence="1">
    <location>
        <begin position="19"/>
        <end position="172"/>
    </location>
</feature>
<dbReference type="AlphaFoldDB" id="A0AAU7P7B1"/>
<accession>A0AAU7P7B1</accession>
<evidence type="ECO:0000259" key="2">
    <source>
        <dbReference type="Pfam" id="PF13827"/>
    </source>
</evidence>
<organism evidence="3">
    <name type="scientific">Xanthomonas sp. 10-10</name>
    <dbReference type="NCBI Taxonomy" id="3115848"/>
    <lineage>
        <taxon>Bacteria</taxon>
        <taxon>Pseudomonadati</taxon>
        <taxon>Pseudomonadota</taxon>
        <taxon>Gammaproteobacteria</taxon>
        <taxon>Lysobacterales</taxon>
        <taxon>Lysobacteraceae</taxon>
        <taxon>Xanthomonas</taxon>
    </lineage>
</organism>
<gene>
    <name evidence="3" type="ORF">VZ068_19875</name>
</gene>
<feature type="signal peptide" evidence="1">
    <location>
        <begin position="1"/>
        <end position="18"/>
    </location>
</feature>
<proteinExistence type="predicted"/>
<dbReference type="Pfam" id="PF13827">
    <property type="entry name" value="DUF4189"/>
    <property type="match status" value="1"/>
</dbReference>
<name>A0AAU7P7B1_9XANT</name>
<keyword evidence="1" id="KW-0732">Signal</keyword>
<feature type="domain" description="DUF4189" evidence="2">
    <location>
        <begin position="59"/>
        <end position="164"/>
    </location>
</feature>
<protein>
    <submittedName>
        <fullName evidence="3">DUF4189 domain-containing protein</fullName>
    </submittedName>
</protein>
<dbReference type="RefSeq" id="WP_349656259.1">
    <property type="nucleotide sequence ID" value="NZ_CP144460.1"/>
</dbReference>
<dbReference type="InterPro" id="IPR025240">
    <property type="entry name" value="DUF4189"/>
</dbReference>
<evidence type="ECO:0000313" key="3">
    <source>
        <dbReference type="EMBL" id="XBS37644.1"/>
    </source>
</evidence>
<sequence length="172" mass="18550">MLRLLFIFFLIIPCSALAEQGCPSGQYPIGGQGAVACAPIPQSTQQSRPRPSGKWIKTWGAIALGTIDGVPNYGVPTGLPSESSAKKEALARCTKLGADNCNIVVTYRNQCTAIGEPQSNGKPDPNGYVQFARQPGQENAIKEALKICERRNPTMQCKVIYSACSEPIFEEF</sequence>
<evidence type="ECO:0000256" key="1">
    <source>
        <dbReference type="SAM" id="SignalP"/>
    </source>
</evidence>